<keyword evidence="3" id="KW-1185">Reference proteome</keyword>
<evidence type="ECO:0000313" key="3">
    <source>
        <dbReference type="Proteomes" id="UP001056855"/>
    </source>
</evidence>
<dbReference type="GeneID" id="73292499"/>
<proteinExistence type="predicted"/>
<feature type="domain" description="Halobacterial output" evidence="1">
    <location>
        <begin position="16"/>
        <end position="80"/>
    </location>
</feature>
<gene>
    <name evidence="2" type="ORF">NGM29_20595</name>
</gene>
<name>A0A9E7NFH4_9EURY</name>
<dbReference type="KEGG" id="sawl:NGM29_20595"/>
<dbReference type="Proteomes" id="UP001056855">
    <property type="component" value="Plasmid unnamed2"/>
</dbReference>
<dbReference type="EMBL" id="CP100357">
    <property type="protein sequence ID" value="UTF55878.1"/>
    <property type="molecule type" value="Genomic_DNA"/>
</dbReference>
<dbReference type="InterPro" id="IPR040624">
    <property type="entry name" value="HalOD1"/>
</dbReference>
<evidence type="ECO:0000313" key="2">
    <source>
        <dbReference type="EMBL" id="UTF55878.1"/>
    </source>
</evidence>
<organism evidence="2 3">
    <name type="scientific">Natronosalvus rutilus</name>
    <dbReference type="NCBI Taxonomy" id="2953753"/>
    <lineage>
        <taxon>Archaea</taxon>
        <taxon>Methanobacteriati</taxon>
        <taxon>Methanobacteriota</taxon>
        <taxon>Stenosarchaea group</taxon>
        <taxon>Halobacteria</taxon>
        <taxon>Halobacteriales</taxon>
        <taxon>Natrialbaceae</taxon>
        <taxon>Natronosalvus</taxon>
    </lineage>
</organism>
<keyword evidence="2" id="KW-0614">Plasmid</keyword>
<evidence type="ECO:0000259" key="1">
    <source>
        <dbReference type="Pfam" id="PF18545"/>
    </source>
</evidence>
<dbReference type="RefSeq" id="WP_254161348.1">
    <property type="nucleotide sequence ID" value="NZ_CP100357.1"/>
</dbReference>
<dbReference type="Pfam" id="PF18545">
    <property type="entry name" value="HalOD1"/>
    <property type="match status" value="1"/>
</dbReference>
<dbReference type="AlphaFoldDB" id="A0A9E7NFH4"/>
<geneLocation type="plasmid" evidence="2 3">
    <name>unnamed2</name>
</geneLocation>
<sequence>MTATESVQTRYDWSDVDPSMAVINALASLEDVRPVNLSDEVDGTLYDFVDPEALDALVTDKSTISISFMITEYEVHIDGDKLQVYYE</sequence>
<accession>A0A9E7NFH4</accession>
<protein>
    <recommendedName>
        <fullName evidence="1">Halobacterial output domain-containing protein</fullName>
    </recommendedName>
</protein>
<reference evidence="2" key="1">
    <citation type="submission" date="2022-06" db="EMBL/GenBank/DDBJ databases">
        <title>Diverse halophilic archaea isolated from saline environments.</title>
        <authorList>
            <person name="Cui H.-L."/>
        </authorList>
    </citation>
    <scope>NUCLEOTIDE SEQUENCE</scope>
    <source>
        <strain evidence="2">WLHS1</strain>
        <plasmid evidence="2">unnamed2</plasmid>
    </source>
</reference>